<reference evidence="1" key="1">
    <citation type="submission" date="2014-11" db="EMBL/GenBank/DDBJ databases">
        <authorList>
            <person name="Amaro Gonzalez C."/>
        </authorList>
    </citation>
    <scope>NUCLEOTIDE SEQUENCE</scope>
</reference>
<proteinExistence type="predicted"/>
<dbReference type="EMBL" id="GBXM01098833">
    <property type="protein sequence ID" value="JAH09744.1"/>
    <property type="molecule type" value="Transcribed_RNA"/>
</dbReference>
<evidence type="ECO:0000313" key="1">
    <source>
        <dbReference type="EMBL" id="JAH09744.1"/>
    </source>
</evidence>
<accession>A0A0E9PZ45</accession>
<name>A0A0E9PZ45_ANGAN</name>
<reference evidence="1" key="2">
    <citation type="journal article" date="2015" name="Fish Shellfish Immunol.">
        <title>Early steps in the European eel (Anguilla anguilla)-Vibrio vulnificus interaction in the gills: Role of the RtxA13 toxin.</title>
        <authorList>
            <person name="Callol A."/>
            <person name="Pajuelo D."/>
            <person name="Ebbesson L."/>
            <person name="Teles M."/>
            <person name="MacKenzie S."/>
            <person name="Amaro C."/>
        </authorList>
    </citation>
    <scope>NUCLEOTIDE SEQUENCE</scope>
</reference>
<organism evidence="1">
    <name type="scientific">Anguilla anguilla</name>
    <name type="common">European freshwater eel</name>
    <name type="synonym">Muraena anguilla</name>
    <dbReference type="NCBI Taxonomy" id="7936"/>
    <lineage>
        <taxon>Eukaryota</taxon>
        <taxon>Metazoa</taxon>
        <taxon>Chordata</taxon>
        <taxon>Craniata</taxon>
        <taxon>Vertebrata</taxon>
        <taxon>Euteleostomi</taxon>
        <taxon>Actinopterygii</taxon>
        <taxon>Neopterygii</taxon>
        <taxon>Teleostei</taxon>
        <taxon>Anguilliformes</taxon>
        <taxon>Anguillidae</taxon>
        <taxon>Anguilla</taxon>
    </lineage>
</organism>
<dbReference type="AlphaFoldDB" id="A0A0E9PZ45"/>
<sequence>MKMKPGLGLGDCAETIVCSSQCCVVRELFVQKNESFG</sequence>
<protein>
    <submittedName>
        <fullName evidence="1">Uncharacterized protein</fullName>
    </submittedName>
</protein>